<dbReference type="PANTHER" id="PTHR31084">
    <property type="entry name" value="ALPHA-L-FUCOSIDASE 2"/>
    <property type="match status" value="1"/>
</dbReference>
<accession>X1NEM2</accession>
<gene>
    <name evidence="2" type="ORF">S06H3_42912</name>
</gene>
<sequence>MPDPVLEKQWYLEMYKFGSASRRGAPPISLQAVWTADNGRIPPWKGDFHHDLNTQLSYWPCYSGNHLEEGLAFPDWLWEIRPEAKKYTQAYFGT</sequence>
<dbReference type="Pfam" id="PF22124">
    <property type="entry name" value="Glyco_hydro_95_cat"/>
    <property type="match status" value="1"/>
</dbReference>
<name>X1NEM2_9ZZZZ</name>
<dbReference type="InterPro" id="IPR054363">
    <property type="entry name" value="GH95_cat"/>
</dbReference>
<dbReference type="AlphaFoldDB" id="X1NEM2"/>
<reference evidence="2" key="1">
    <citation type="journal article" date="2014" name="Front. Microbiol.">
        <title>High frequency of phylogenetically diverse reductive dehalogenase-homologous genes in deep subseafloor sedimentary metagenomes.</title>
        <authorList>
            <person name="Kawai M."/>
            <person name="Futagami T."/>
            <person name="Toyoda A."/>
            <person name="Takaki Y."/>
            <person name="Nishi S."/>
            <person name="Hori S."/>
            <person name="Arai W."/>
            <person name="Tsubouchi T."/>
            <person name="Morono Y."/>
            <person name="Uchiyama I."/>
            <person name="Ito T."/>
            <person name="Fujiyama A."/>
            <person name="Inagaki F."/>
            <person name="Takami H."/>
        </authorList>
    </citation>
    <scope>NUCLEOTIDE SEQUENCE</scope>
    <source>
        <strain evidence="2">Expedition CK06-06</strain>
    </source>
</reference>
<dbReference type="PANTHER" id="PTHR31084:SF19">
    <property type="entry name" value="GLYCOSYL HYDROLASE FAMILY 95 N-TERMINAL DOMAIN-CONTAINING PROTEIN"/>
    <property type="match status" value="1"/>
</dbReference>
<dbReference type="InterPro" id="IPR008928">
    <property type="entry name" value="6-hairpin_glycosidase_sf"/>
</dbReference>
<evidence type="ECO:0000313" key="2">
    <source>
        <dbReference type="EMBL" id="GAI42457.1"/>
    </source>
</evidence>
<dbReference type="SUPFAM" id="SSF48208">
    <property type="entry name" value="Six-hairpin glycosidases"/>
    <property type="match status" value="1"/>
</dbReference>
<protein>
    <recommendedName>
        <fullName evidence="1">Glycosyl hydrolase family 95 catalytic domain-containing protein</fullName>
    </recommendedName>
</protein>
<dbReference type="Gene3D" id="1.50.10.10">
    <property type="match status" value="1"/>
</dbReference>
<dbReference type="GO" id="GO:0005975">
    <property type="term" value="P:carbohydrate metabolic process"/>
    <property type="evidence" value="ECO:0007669"/>
    <property type="project" value="InterPro"/>
</dbReference>
<comment type="caution">
    <text evidence="2">The sequence shown here is derived from an EMBL/GenBank/DDBJ whole genome shotgun (WGS) entry which is preliminary data.</text>
</comment>
<dbReference type="InterPro" id="IPR012341">
    <property type="entry name" value="6hp_glycosidase-like_sf"/>
</dbReference>
<feature type="non-terminal residue" evidence="2">
    <location>
        <position position="94"/>
    </location>
</feature>
<evidence type="ECO:0000259" key="1">
    <source>
        <dbReference type="Pfam" id="PF22124"/>
    </source>
</evidence>
<organism evidence="2">
    <name type="scientific">marine sediment metagenome</name>
    <dbReference type="NCBI Taxonomy" id="412755"/>
    <lineage>
        <taxon>unclassified sequences</taxon>
        <taxon>metagenomes</taxon>
        <taxon>ecological metagenomes</taxon>
    </lineage>
</organism>
<dbReference type="GO" id="GO:0004560">
    <property type="term" value="F:alpha-L-fucosidase activity"/>
    <property type="evidence" value="ECO:0007669"/>
    <property type="project" value="TreeGrafter"/>
</dbReference>
<dbReference type="EMBL" id="BARV01026572">
    <property type="protein sequence ID" value="GAI42457.1"/>
    <property type="molecule type" value="Genomic_DNA"/>
</dbReference>
<proteinExistence type="predicted"/>
<feature type="domain" description="Glycosyl hydrolase family 95 catalytic" evidence="1">
    <location>
        <begin position="15"/>
        <end position="93"/>
    </location>
</feature>